<name>A0ABR7U6G0_9BRAD</name>
<dbReference type="PROSITE" id="PS51669">
    <property type="entry name" value="4FE4S_MOW_BIS_MGD"/>
    <property type="match status" value="1"/>
</dbReference>
<keyword evidence="3" id="KW-0560">Oxidoreductase</keyword>
<dbReference type="Gene3D" id="3.40.50.740">
    <property type="match status" value="1"/>
</dbReference>
<protein>
    <submittedName>
        <fullName evidence="7">Molybdopterin-dependent oxidoreductase</fullName>
    </submittedName>
</protein>
<evidence type="ECO:0000256" key="5">
    <source>
        <dbReference type="ARBA" id="ARBA00023014"/>
    </source>
</evidence>
<dbReference type="Pfam" id="PF01568">
    <property type="entry name" value="Molydop_binding"/>
    <property type="match status" value="1"/>
</dbReference>
<comment type="caution">
    <text evidence="7">The sequence shown here is derived from an EMBL/GenBank/DDBJ whole genome shotgun (WGS) entry which is preliminary data.</text>
</comment>
<keyword evidence="2" id="KW-0479">Metal-binding</keyword>
<dbReference type="SMART" id="SM00926">
    <property type="entry name" value="Molybdop_Fe4S4"/>
    <property type="match status" value="1"/>
</dbReference>
<sequence length="786" mass="85967">MTAGEWLKTACNLCYINCGIEVSVNDGRLEKVRGDRSSPKSQGYLCNKATRIPYYANDKDRLTSPLRRRADGGFDEIRWDEAIAEIAARLRDIADRHGGKSIALYGGGGQGNHAGGAYASGVLRALGSRSVFNALSQEKTGDFWVNGHMFGSQTCHTAEDVHHCDLLFVIGANPWVAHGFPNARDHLNQIRKDPARKLIVIDPRRTETAEMADLHLAVRPGADSFLLGALLAMLVRSDRIDHAFIEEHTTGFADVKQALLNIPVEEWAAAADIAVADLARCVEMIAAAKAMVVRAELGIQQSTNSTLNSYLEKLLIMLSGSFGRKGTNQLHGWLQPLWGNSPNQTFAPTGDAIIAGLLPPNIFPEAVLIDHPDKLRCVWIDSSNPANTAANTKAMERALRSLELCVVVDVAMTETAQLAHYVLPASSQYEKTEFTLFNFEFPTNFFHVRAGVLPPLAGTLPEPEIYTRLAVALGLLPGDNVLAPLREIARDARPAFAAAFRTFLAENPQAVPALVLYHTIGQTLPDGTAAAAPLWSAAQACANRSPQAVRRAINASDEVADHQLGDLLFDTIVAARQGTAVTRHDYDDVWSFISHADRKVRLVVPQMLEWLARLDPKTALAPKEFPFMLAAGGRRMFNANQIFRDPAWRRDDRDGAMLINSNDLMELGAKDGDWIAVESAVGRLVVRCKVDDAMRKGQLALPHGYGQAYPASDGERLVNGPRINLLTESGNRDPIAGTPYHKNVAVRLALATEEEIRAYQTRSDRIHMAAVRRSGISGRAPDPHVR</sequence>
<dbReference type="InterPro" id="IPR006657">
    <property type="entry name" value="MoPterin_dinucl-bd_dom"/>
</dbReference>
<gene>
    <name evidence="7" type="ORF">HA482_14510</name>
</gene>
<keyword evidence="5" id="KW-0411">Iron-sulfur</keyword>
<dbReference type="Pfam" id="PF04879">
    <property type="entry name" value="Molybdop_Fe4S4"/>
    <property type="match status" value="1"/>
</dbReference>
<dbReference type="SUPFAM" id="SSF53706">
    <property type="entry name" value="Formate dehydrogenase/DMSO reductase, domains 1-3"/>
    <property type="match status" value="1"/>
</dbReference>
<evidence type="ECO:0000313" key="8">
    <source>
        <dbReference type="Proteomes" id="UP000639516"/>
    </source>
</evidence>
<evidence type="ECO:0000259" key="6">
    <source>
        <dbReference type="PROSITE" id="PS51669"/>
    </source>
</evidence>
<evidence type="ECO:0000256" key="3">
    <source>
        <dbReference type="ARBA" id="ARBA00023002"/>
    </source>
</evidence>
<dbReference type="PANTHER" id="PTHR43105:SF9">
    <property type="entry name" value="NADPH-FE(3+) OXIDOREDUCTASE SUBUNIT ALPHA"/>
    <property type="match status" value="1"/>
</dbReference>
<evidence type="ECO:0000313" key="7">
    <source>
        <dbReference type="EMBL" id="MBC9979413.1"/>
    </source>
</evidence>
<dbReference type="RefSeq" id="WP_188149135.1">
    <property type="nucleotide sequence ID" value="NZ_JAATTO010000018.1"/>
</dbReference>
<dbReference type="SUPFAM" id="SSF50692">
    <property type="entry name" value="ADC-like"/>
    <property type="match status" value="1"/>
</dbReference>
<dbReference type="Pfam" id="PF00384">
    <property type="entry name" value="Molybdopterin"/>
    <property type="match status" value="1"/>
</dbReference>
<reference evidence="7 8" key="1">
    <citation type="journal article" date="2020" name="Arch. Microbiol.">
        <title>Bradyrhizobium campsiandrae sp. nov., a nitrogen-fixing bacterial strain isolated from a native leguminous tree from the Amazon adapted to flooded conditions.</title>
        <authorList>
            <person name="Cabral Michel D."/>
            <person name="Martins da Costa E."/>
            <person name="Azarias Guimaraes A."/>
            <person name="Soares de Carvalho T."/>
            <person name="Santos de Castro Caputo P."/>
            <person name="Willems A."/>
            <person name="de Souza Moreira F.M."/>
        </authorList>
    </citation>
    <scope>NUCLEOTIDE SEQUENCE [LARGE SCALE GENOMIC DNA]</scope>
    <source>
        <strain evidence="8">INPA 384B</strain>
    </source>
</reference>
<accession>A0ABR7U6G0</accession>
<dbReference type="Proteomes" id="UP000639516">
    <property type="component" value="Unassembled WGS sequence"/>
</dbReference>
<dbReference type="Gene3D" id="3.40.228.10">
    <property type="entry name" value="Dimethylsulfoxide Reductase, domain 2"/>
    <property type="match status" value="1"/>
</dbReference>
<keyword evidence="4" id="KW-0408">Iron</keyword>
<evidence type="ECO:0000256" key="1">
    <source>
        <dbReference type="ARBA" id="ARBA00022485"/>
    </source>
</evidence>
<keyword evidence="8" id="KW-1185">Reference proteome</keyword>
<keyword evidence="1" id="KW-0004">4Fe-4S</keyword>
<dbReference type="PANTHER" id="PTHR43105">
    <property type="entry name" value="RESPIRATORY NITRATE REDUCTASE"/>
    <property type="match status" value="1"/>
</dbReference>
<proteinExistence type="predicted"/>
<dbReference type="Gene3D" id="2.40.40.20">
    <property type="match status" value="1"/>
</dbReference>
<evidence type="ECO:0000256" key="4">
    <source>
        <dbReference type="ARBA" id="ARBA00023004"/>
    </source>
</evidence>
<dbReference type="Gene3D" id="2.20.25.90">
    <property type="entry name" value="ADC-like domains"/>
    <property type="match status" value="1"/>
</dbReference>
<evidence type="ECO:0000256" key="2">
    <source>
        <dbReference type="ARBA" id="ARBA00022723"/>
    </source>
</evidence>
<dbReference type="InterPro" id="IPR006656">
    <property type="entry name" value="Mopterin_OxRdtase"/>
</dbReference>
<feature type="domain" description="4Fe-4S Mo/W bis-MGD-type" evidence="6">
    <location>
        <begin position="4"/>
        <end position="60"/>
    </location>
</feature>
<dbReference type="EMBL" id="JAATTO010000018">
    <property type="protein sequence ID" value="MBC9979413.1"/>
    <property type="molecule type" value="Genomic_DNA"/>
</dbReference>
<dbReference type="InterPro" id="IPR009010">
    <property type="entry name" value="Asp_de-COase-like_dom_sf"/>
</dbReference>
<dbReference type="InterPro" id="IPR006963">
    <property type="entry name" value="Mopterin_OxRdtase_4Fe-4S_dom"/>
</dbReference>
<organism evidence="7 8">
    <name type="scientific">Bradyrhizobium campsiandrae</name>
    <dbReference type="NCBI Taxonomy" id="1729892"/>
    <lineage>
        <taxon>Bacteria</taxon>
        <taxon>Pseudomonadati</taxon>
        <taxon>Pseudomonadota</taxon>
        <taxon>Alphaproteobacteria</taxon>
        <taxon>Hyphomicrobiales</taxon>
        <taxon>Nitrobacteraceae</taxon>
        <taxon>Bradyrhizobium</taxon>
    </lineage>
</organism>
<dbReference type="InterPro" id="IPR050123">
    <property type="entry name" value="Prok_molybdopt-oxidoreductase"/>
</dbReference>